<dbReference type="GO" id="GO:0008270">
    <property type="term" value="F:zinc ion binding"/>
    <property type="evidence" value="ECO:0007669"/>
    <property type="project" value="UniProtKB-KW"/>
</dbReference>
<evidence type="ECO:0000256" key="1">
    <source>
        <dbReference type="ARBA" id="ARBA00004123"/>
    </source>
</evidence>
<dbReference type="Pfam" id="PF00096">
    <property type="entry name" value="zf-C2H2"/>
    <property type="match status" value="2"/>
</dbReference>
<dbReference type="FunFam" id="3.30.160.60:FF:001049">
    <property type="entry name" value="zinc finger protein 319"/>
    <property type="match status" value="1"/>
</dbReference>
<keyword evidence="2" id="KW-0479">Metal-binding</keyword>
<reference evidence="9" key="2">
    <citation type="journal article" date="2016" name="Mol. Ecol.">
        <title>Population genomics of the filarial nematode parasite Wuchereria bancrofti from mosquitoes.</title>
        <authorList>
            <person name="Small S.T."/>
            <person name="Reimer L.J."/>
            <person name="Tisch D.J."/>
            <person name="King C.L."/>
            <person name="Christensen B.M."/>
            <person name="Siba P.M."/>
            <person name="Kazura J.W."/>
            <person name="Serre D."/>
            <person name="Zimmerman P.A."/>
        </authorList>
    </citation>
    <scope>NUCLEOTIDE SEQUENCE</scope>
    <source>
        <strain evidence="9">pt0022</strain>
    </source>
</reference>
<evidence type="ECO:0000256" key="3">
    <source>
        <dbReference type="ARBA" id="ARBA00022737"/>
    </source>
</evidence>
<dbReference type="SMART" id="SM00355">
    <property type="entry name" value="ZnF_C2H2"/>
    <property type="match status" value="3"/>
</dbReference>
<keyword evidence="6" id="KW-0539">Nucleus</keyword>
<protein>
    <submittedName>
        <fullName evidence="10">C2H2-type domain-containing protein</fullName>
    </submittedName>
</protein>
<dbReference type="FunFam" id="3.30.160.60:FF:000125">
    <property type="entry name" value="Putative zinc finger protein 143"/>
    <property type="match status" value="1"/>
</dbReference>
<accession>A0AAF5PXY7</accession>
<reference evidence="10" key="3">
    <citation type="submission" date="2024-02" db="UniProtKB">
        <authorList>
            <consortium name="WormBaseParasite"/>
        </authorList>
    </citation>
    <scope>IDENTIFICATION</scope>
    <source>
        <strain evidence="10">pt0022</strain>
    </source>
</reference>
<evidence type="ECO:0000259" key="8">
    <source>
        <dbReference type="PROSITE" id="PS50157"/>
    </source>
</evidence>
<comment type="subcellular location">
    <subcellularLocation>
        <location evidence="1">Nucleus</location>
    </subcellularLocation>
</comment>
<reference evidence="9" key="1">
    <citation type="submission" date="2015-03" db="EMBL/GenBank/DDBJ databases">
        <title>Wuchereria bancrofti Genome Sequencing Papua New Guinea Strain.</title>
        <authorList>
            <person name="Small S.T."/>
            <person name="Serre D."/>
            <person name="Zimmerman P.A."/>
        </authorList>
    </citation>
    <scope>NUCLEOTIDE SEQUENCE [LARGE SCALE GENOMIC DNA]</scope>
    <source>
        <strain evidence="9">pt0022</strain>
    </source>
</reference>
<keyword evidence="4 7" id="KW-0863">Zinc-finger</keyword>
<dbReference type="Proteomes" id="UP000093561">
    <property type="component" value="Unassembled WGS sequence"/>
</dbReference>
<evidence type="ECO:0000256" key="5">
    <source>
        <dbReference type="ARBA" id="ARBA00022833"/>
    </source>
</evidence>
<dbReference type="PANTHER" id="PTHR23235">
    <property type="entry name" value="KRUEPPEL-LIKE TRANSCRIPTION FACTOR"/>
    <property type="match status" value="1"/>
</dbReference>
<name>A0AAF5PXY7_WUCBA</name>
<feature type="domain" description="C2H2-type" evidence="8">
    <location>
        <begin position="275"/>
        <end position="297"/>
    </location>
</feature>
<dbReference type="PANTHER" id="PTHR23235:SF158">
    <property type="entry name" value="C2H2-TYPE DOMAIN-CONTAINING PROTEIN"/>
    <property type="match status" value="1"/>
</dbReference>
<evidence type="ECO:0000313" key="10">
    <source>
        <dbReference type="WBParaSite" id="mrna-Wban_07589"/>
    </source>
</evidence>
<evidence type="ECO:0000313" key="9">
    <source>
        <dbReference type="Proteomes" id="UP000093561"/>
    </source>
</evidence>
<dbReference type="InterPro" id="IPR013087">
    <property type="entry name" value="Znf_C2H2_type"/>
</dbReference>
<dbReference type="GO" id="GO:0005634">
    <property type="term" value="C:nucleus"/>
    <property type="evidence" value="ECO:0007669"/>
    <property type="project" value="UniProtKB-SubCell"/>
</dbReference>
<evidence type="ECO:0000256" key="2">
    <source>
        <dbReference type="ARBA" id="ARBA00022723"/>
    </source>
</evidence>
<dbReference type="GO" id="GO:0000981">
    <property type="term" value="F:DNA-binding transcription factor activity, RNA polymerase II-specific"/>
    <property type="evidence" value="ECO:0007669"/>
    <property type="project" value="TreeGrafter"/>
</dbReference>
<evidence type="ECO:0000256" key="4">
    <source>
        <dbReference type="ARBA" id="ARBA00022771"/>
    </source>
</evidence>
<proteinExistence type="predicted"/>
<dbReference type="FunFam" id="3.30.160.60:FF:000018">
    <property type="entry name" value="Krueppel-like factor 15"/>
    <property type="match status" value="1"/>
</dbReference>
<dbReference type="Gene3D" id="3.30.160.60">
    <property type="entry name" value="Classic Zinc Finger"/>
    <property type="match status" value="3"/>
</dbReference>
<keyword evidence="5" id="KW-0862">Zinc</keyword>
<dbReference type="WBParaSite" id="mrna-Wban_07589">
    <property type="protein sequence ID" value="mrna-Wban_07589"/>
    <property type="gene ID" value="Wban_07589"/>
</dbReference>
<feature type="domain" description="C2H2-type" evidence="8">
    <location>
        <begin position="245"/>
        <end position="274"/>
    </location>
</feature>
<keyword evidence="3" id="KW-0677">Repeat</keyword>
<dbReference type="GO" id="GO:0000978">
    <property type="term" value="F:RNA polymerase II cis-regulatory region sequence-specific DNA binding"/>
    <property type="evidence" value="ECO:0007669"/>
    <property type="project" value="TreeGrafter"/>
</dbReference>
<dbReference type="InterPro" id="IPR036236">
    <property type="entry name" value="Znf_C2H2_sf"/>
</dbReference>
<dbReference type="PROSITE" id="PS50157">
    <property type="entry name" value="ZINC_FINGER_C2H2_2"/>
    <property type="match status" value="3"/>
</dbReference>
<evidence type="ECO:0000256" key="6">
    <source>
        <dbReference type="ARBA" id="ARBA00023242"/>
    </source>
</evidence>
<dbReference type="AlphaFoldDB" id="A0AAF5PXY7"/>
<sequence>MNSSSKPPPVSNVNEIWEDISEFLDKEHFGITNTQCFFSSLSPLDTAKINHQHSRALQVRSKEWTLRDPPIVLSLPPIPKKHEIKHNETIDENEILRFQAEETFENFIYPSLIPPKFETILHMPISFLTYSQSIDGLIEAKMKNLPINQLSITTPTPTTTTTTITTITTTTTTSSLSSSCKIHTQLARLLKNNSSVNEKEEIDGQQLLRKNYSIYECIHPGCSKKYNKSSHLKAHMRTHSGERPYRCSWPSCLWKFARSDELTRHYRKHTGDRPFNCTLCCRSFSRSDHLNLHMKRHYSGYNMLKSTMCFIAESTNRGEFKQRNVSEEKQVKYIGNEEVIML</sequence>
<organism evidence="9 10">
    <name type="scientific">Wuchereria bancrofti</name>
    <dbReference type="NCBI Taxonomy" id="6293"/>
    <lineage>
        <taxon>Eukaryota</taxon>
        <taxon>Metazoa</taxon>
        <taxon>Ecdysozoa</taxon>
        <taxon>Nematoda</taxon>
        <taxon>Chromadorea</taxon>
        <taxon>Rhabditida</taxon>
        <taxon>Spirurina</taxon>
        <taxon>Spiruromorpha</taxon>
        <taxon>Filarioidea</taxon>
        <taxon>Onchocercidae</taxon>
        <taxon>Wuchereria</taxon>
    </lineage>
</organism>
<dbReference type="PROSITE" id="PS00028">
    <property type="entry name" value="ZINC_FINGER_C2H2_1"/>
    <property type="match status" value="3"/>
</dbReference>
<evidence type="ECO:0000256" key="7">
    <source>
        <dbReference type="PROSITE-ProRule" id="PRU00042"/>
    </source>
</evidence>
<feature type="domain" description="C2H2-type" evidence="8">
    <location>
        <begin position="215"/>
        <end position="244"/>
    </location>
</feature>
<dbReference type="SUPFAM" id="SSF57667">
    <property type="entry name" value="beta-beta-alpha zinc fingers"/>
    <property type="match status" value="2"/>
</dbReference>